<accession>A0A2X0MB54</accession>
<dbReference type="Proteomes" id="UP000249464">
    <property type="component" value="Unassembled WGS sequence"/>
</dbReference>
<gene>
    <name evidence="1" type="primary">BQ5605_C007g04434</name>
    <name evidence="1" type="ORF">BQ5605_C007G04434</name>
</gene>
<keyword evidence="2" id="KW-1185">Reference proteome</keyword>
<dbReference type="EMBL" id="FQNC01000045">
    <property type="protein sequence ID" value="SGY60457.1"/>
    <property type="molecule type" value="Genomic_DNA"/>
</dbReference>
<reference evidence="1 2" key="1">
    <citation type="submission" date="2016-11" db="EMBL/GenBank/DDBJ databases">
        <authorList>
            <person name="Jaros S."/>
            <person name="Januszkiewicz K."/>
            <person name="Wedrychowicz H."/>
        </authorList>
    </citation>
    <scope>NUCLEOTIDE SEQUENCE [LARGE SCALE GENOMIC DNA]</scope>
</reference>
<organism evidence="1 2">
    <name type="scientific">Microbotryum silenes-dioicae</name>
    <dbReference type="NCBI Taxonomy" id="796604"/>
    <lineage>
        <taxon>Eukaryota</taxon>
        <taxon>Fungi</taxon>
        <taxon>Dikarya</taxon>
        <taxon>Basidiomycota</taxon>
        <taxon>Pucciniomycotina</taxon>
        <taxon>Microbotryomycetes</taxon>
        <taxon>Microbotryales</taxon>
        <taxon>Microbotryaceae</taxon>
        <taxon>Microbotryum</taxon>
    </lineage>
</organism>
<dbReference type="AlphaFoldDB" id="A0A2X0MB54"/>
<evidence type="ECO:0000313" key="1">
    <source>
        <dbReference type="EMBL" id="SGY60457.1"/>
    </source>
</evidence>
<evidence type="ECO:0000313" key="2">
    <source>
        <dbReference type="Proteomes" id="UP000249464"/>
    </source>
</evidence>
<proteinExistence type="predicted"/>
<protein>
    <submittedName>
        <fullName evidence="1">BQ5605_C007g04434 protein</fullName>
    </submittedName>
</protein>
<sequence>MVASVATAKLSFPLSAIPGEFQEFDLKCRSWADGHVLLVRAAPVLAFNATLVTSGKAKSPITDLAKIEAAKVVYERDCFSESAAQNTRIYRVGSEQSASCPLAGHEHSGDLPKEPIRGGGPRSAKLLAARCSQCQQDITDRREFGLMIPAPASGWRIHFRAHIMRSRRLNHAAQPKRCALSAPSIEPSHHQWSRYNLHNPGLLSLRIDSDPSFSRIL</sequence>
<name>A0A2X0MB54_9BASI</name>